<evidence type="ECO:0000313" key="1">
    <source>
        <dbReference type="EMBL" id="TFK63925.1"/>
    </source>
</evidence>
<proteinExistence type="predicted"/>
<name>A0ACD3ADU9_9AGAR</name>
<evidence type="ECO:0000313" key="2">
    <source>
        <dbReference type="Proteomes" id="UP000308600"/>
    </source>
</evidence>
<reference evidence="1 2" key="1">
    <citation type="journal article" date="2019" name="Nat. Ecol. Evol.">
        <title>Megaphylogeny resolves global patterns of mushroom evolution.</title>
        <authorList>
            <person name="Varga T."/>
            <person name="Krizsan K."/>
            <person name="Foldi C."/>
            <person name="Dima B."/>
            <person name="Sanchez-Garcia M."/>
            <person name="Sanchez-Ramirez S."/>
            <person name="Szollosi G.J."/>
            <person name="Szarkandi J.G."/>
            <person name="Papp V."/>
            <person name="Albert L."/>
            <person name="Andreopoulos W."/>
            <person name="Angelini C."/>
            <person name="Antonin V."/>
            <person name="Barry K.W."/>
            <person name="Bougher N.L."/>
            <person name="Buchanan P."/>
            <person name="Buyck B."/>
            <person name="Bense V."/>
            <person name="Catcheside P."/>
            <person name="Chovatia M."/>
            <person name="Cooper J."/>
            <person name="Damon W."/>
            <person name="Desjardin D."/>
            <person name="Finy P."/>
            <person name="Geml J."/>
            <person name="Haridas S."/>
            <person name="Hughes K."/>
            <person name="Justo A."/>
            <person name="Karasinski D."/>
            <person name="Kautmanova I."/>
            <person name="Kiss B."/>
            <person name="Kocsube S."/>
            <person name="Kotiranta H."/>
            <person name="LaButti K.M."/>
            <person name="Lechner B.E."/>
            <person name="Liimatainen K."/>
            <person name="Lipzen A."/>
            <person name="Lukacs Z."/>
            <person name="Mihaltcheva S."/>
            <person name="Morgado L.N."/>
            <person name="Niskanen T."/>
            <person name="Noordeloos M.E."/>
            <person name="Ohm R.A."/>
            <person name="Ortiz-Santana B."/>
            <person name="Ovrebo C."/>
            <person name="Racz N."/>
            <person name="Riley R."/>
            <person name="Savchenko A."/>
            <person name="Shiryaev A."/>
            <person name="Soop K."/>
            <person name="Spirin V."/>
            <person name="Szebenyi C."/>
            <person name="Tomsovsky M."/>
            <person name="Tulloss R.E."/>
            <person name="Uehling J."/>
            <person name="Grigoriev I.V."/>
            <person name="Vagvolgyi C."/>
            <person name="Papp T."/>
            <person name="Martin F.M."/>
            <person name="Miettinen O."/>
            <person name="Hibbett D.S."/>
            <person name="Nagy L.G."/>
        </authorList>
    </citation>
    <scope>NUCLEOTIDE SEQUENCE [LARGE SCALE GENOMIC DNA]</scope>
    <source>
        <strain evidence="1 2">NL-1719</strain>
    </source>
</reference>
<dbReference type="Proteomes" id="UP000308600">
    <property type="component" value="Unassembled WGS sequence"/>
</dbReference>
<gene>
    <name evidence="1" type="ORF">BDN72DRAFT_292463</name>
</gene>
<keyword evidence="2" id="KW-1185">Reference proteome</keyword>
<protein>
    <submittedName>
        <fullName evidence="1">Uncharacterized protein</fullName>
    </submittedName>
</protein>
<sequence>MAALSSSDVGAHRTGGDATCAKHRCRCSSSPHSVFSASCRYITSPTLFPPLFLMFQKINRCSLTRPRSAGNGFRAGMTTTPWLLTGSGRAALRLEYLPLFEGVFRLRFGTSEFGRLCFDNTDSRPTSIPIQPRIYAGRRTLSIDDLERHEDDFRESKSFPRTYPTFHTGMFSFVFFDQPAFAMSTRIRRRSAKTTRDI</sequence>
<organism evidence="1 2">
    <name type="scientific">Pluteus cervinus</name>
    <dbReference type="NCBI Taxonomy" id="181527"/>
    <lineage>
        <taxon>Eukaryota</taxon>
        <taxon>Fungi</taxon>
        <taxon>Dikarya</taxon>
        <taxon>Basidiomycota</taxon>
        <taxon>Agaricomycotina</taxon>
        <taxon>Agaricomycetes</taxon>
        <taxon>Agaricomycetidae</taxon>
        <taxon>Agaricales</taxon>
        <taxon>Pluteineae</taxon>
        <taxon>Pluteaceae</taxon>
        <taxon>Pluteus</taxon>
    </lineage>
</organism>
<dbReference type="EMBL" id="ML208497">
    <property type="protein sequence ID" value="TFK63925.1"/>
    <property type="molecule type" value="Genomic_DNA"/>
</dbReference>
<accession>A0ACD3ADU9</accession>